<organism evidence="2 3">
    <name type="scientific">Pseudocohnilembus persalinus</name>
    <name type="common">Ciliate</name>
    <dbReference type="NCBI Taxonomy" id="266149"/>
    <lineage>
        <taxon>Eukaryota</taxon>
        <taxon>Sar</taxon>
        <taxon>Alveolata</taxon>
        <taxon>Ciliophora</taxon>
        <taxon>Intramacronucleata</taxon>
        <taxon>Oligohymenophorea</taxon>
        <taxon>Scuticociliatia</taxon>
        <taxon>Philasterida</taxon>
        <taxon>Pseudocohnilembidae</taxon>
        <taxon>Pseudocohnilembus</taxon>
    </lineage>
</organism>
<dbReference type="SUPFAM" id="SSF53474">
    <property type="entry name" value="alpha/beta-Hydrolases"/>
    <property type="match status" value="1"/>
</dbReference>
<dbReference type="PANTHER" id="PTHR12277:SF197">
    <property type="entry name" value="CHROMOSOME UNDETERMINED SCAFFOLD_38, WHOLE GENOME SHOTGUN SEQUENCE"/>
    <property type="match status" value="1"/>
</dbReference>
<dbReference type="PANTHER" id="PTHR12277">
    <property type="entry name" value="ALPHA/BETA HYDROLASE DOMAIN-CONTAINING PROTEIN"/>
    <property type="match status" value="1"/>
</dbReference>
<dbReference type="EMBL" id="LDAU01000202">
    <property type="protein sequence ID" value="KRW99902.1"/>
    <property type="molecule type" value="Genomic_DNA"/>
</dbReference>
<protein>
    <recommendedName>
        <fullName evidence="1">Peptidase S9 prolyl oligopeptidase catalytic domain-containing protein</fullName>
    </recommendedName>
</protein>
<dbReference type="InParanoid" id="A0A0V0QCE5"/>
<name>A0A0V0QCE5_PSEPJ</name>
<evidence type="ECO:0000313" key="3">
    <source>
        <dbReference type="Proteomes" id="UP000054937"/>
    </source>
</evidence>
<dbReference type="AlphaFoldDB" id="A0A0V0QCE5"/>
<dbReference type="InterPro" id="IPR001375">
    <property type="entry name" value="Peptidase_S9_cat"/>
</dbReference>
<dbReference type="OMA" id="CRIEYSH"/>
<dbReference type="Gene3D" id="3.40.50.1820">
    <property type="entry name" value="alpha/beta hydrolase"/>
    <property type="match status" value="1"/>
</dbReference>
<dbReference type="Pfam" id="PF00326">
    <property type="entry name" value="Peptidase_S9"/>
    <property type="match status" value="1"/>
</dbReference>
<proteinExistence type="predicted"/>
<accession>A0A0V0QCE5</accession>
<comment type="caution">
    <text evidence="2">The sequence shown here is derived from an EMBL/GenBank/DDBJ whole genome shotgun (WGS) entry which is preliminary data.</text>
</comment>
<dbReference type="OrthoDB" id="10249433at2759"/>
<feature type="domain" description="Peptidase S9 prolyl oligopeptidase catalytic" evidence="1">
    <location>
        <begin position="16"/>
        <end position="134"/>
    </location>
</feature>
<dbReference type="InterPro" id="IPR029058">
    <property type="entry name" value="AB_hydrolase_fold"/>
</dbReference>
<gene>
    <name evidence="2" type="ORF">PPERSA_12578</name>
</gene>
<dbReference type="GO" id="GO:0006508">
    <property type="term" value="P:proteolysis"/>
    <property type="evidence" value="ECO:0007669"/>
    <property type="project" value="InterPro"/>
</dbReference>
<keyword evidence="3" id="KW-1185">Reference proteome</keyword>
<reference evidence="2 3" key="1">
    <citation type="journal article" date="2015" name="Sci. Rep.">
        <title>Genome of the facultative scuticociliatosis pathogen Pseudocohnilembus persalinus provides insight into its virulence through horizontal gene transfer.</title>
        <authorList>
            <person name="Xiong J."/>
            <person name="Wang G."/>
            <person name="Cheng J."/>
            <person name="Tian M."/>
            <person name="Pan X."/>
            <person name="Warren A."/>
            <person name="Jiang C."/>
            <person name="Yuan D."/>
            <person name="Miao W."/>
        </authorList>
    </citation>
    <scope>NUCLEOTIDE SEQUENCE [LARGE SCALE GENOMIC DNA]</scope>
    <source>
        <strain evidence="2">36N120E</strain>
    </source>
</reference>
<evidence type="ECO:0000259" key="1">
    <source>
        <dbReference type="Pfam" id="PF00326"/>
    </source>
</evidence>
<evidence type="ECO:0000313" key="2">
    <source>
        <dbReference type="EMBL" id="KRW99902.1"/>
    </source>
</evidence>
<dbReference type="Proteomes" id="UP000054937">
    <property type="component" value="Unassembled WGS sequence"/>
</dbReference>
<dbReference type="GO" id="GO:0008236">
    <property type="term" value="F:serine-type peptidase activity"/>
    <property type="evidence" value="ECO:0007669"/>
    <property type="project" value="InterPro"/>
</dbReference>
<sequence length="195" mass="22505">MEYSGYGIYKGNSSEQQIIDDALEIMKYLTININIDTQNIIIIGRSIGTGIATLLASQYEFMALFLISPFTSLRAVVKHIAGGIAQYFIKDRFKNIEYISKVQCPIYIVHGKQDKMIPYSHSLELKEQCPNAQKCKVDLPNNMTHVEIDFQRDLIQPFKSFLNQHSFLFKCRIEYSHQKSSGTNIEFPQEVYYNI</sequence>